<dbReference type="Proteomes" id="UP000203896">
    <property type="component" value="Segment"/>
</dbReference>
<dbReference type="KEGG" id="vg:23301297"/>
<protein>
    <submittedName>
        <fullName evidence="1">Uncharacterized protein</fullName>
    </submittedName>
</protein>
<proteinExistence type="predicted"/>
<dbReference type="GeneID" id="23301297"/>
<gene>
    <name evidence="1" type="ORF">BN201_0269</name>
</gene>
<dbReference type="EMBL" id="HE978309">
    <property type="protein sequence ID" value="CEO90872.1"/>
    <property type="molecule type" value="Genomic_DNA"/>
</dbReference>
<keyword evidence="2" id="KW-1185">Reference proteome</keyword>
<dbReference type="RefSeq" id="YP_009118952.1">
    <property type="nucleotide sequence ID" value="NC_025425.1"/>
</dbReference>
<reference evidence="1 2" key="1">
    <citation type="submission" date="2012-08" db="EMBL/GenBank/DDBJ databases">
        <title>Selection and characterization of a candidate therapeutic bacteriophage that lyses the German Escherichia coli O104:H4 outbreak strain.</title>
        <authorList>
            <person name="Merabishvilli M."/>
            <person name="De Vos D."/>
            <person name="Verbeken G."/>
            <person name="Kropinski A."/>
            <person name="Vandenheuvel D."/>
            <person name="Lavigne R."/>
            <person name="Wattiau P."/>
            <person name="Mast J."/>
            <person name="Ragimbeau C."/>
            <person name="Mossong J."/>
            <person name="Scheres J."/>
            <person name="Chanishvili N."/>
            <person name="Vaneechoutte M."/>
            <person name="Pirnay J.P."/>
        </authorList>
    </citation>
    <scope>NUCLEOTIDE SEQUENCE [LARGE SCALE GENOMIC DNA]</scope>
</reference>
<name>A0A0B7MT44_9CAUD</name>
<sequence>MTERRITSNGLGTHHAWMVDPDKNPYKLYDTTIKPWNNGVWKTPPTTAPIMTDPKPISPMAEPVQIKPLPYQITTNSIANKQENDIDMIYEMIKLWRDVYLGVLCNTDKSAHAAAVLASHAVDEAKKKFSK</sequence>
<accession>A0A0B7MT44</accession>
<evidence type="ECO:0000313" key="2">
    <source>
        <dbReference type="Proteomes" id="UP000203896"/>
    </source>
</evidence>
<evidence type="ECO:0000313" key="1">
    <source>
        <dbReference type="EMBL" id="CEO90872.1"/>
    </source>
</evidence>
<organism evidence="1 2">
    <name type="scientific">Enterobacteria phage GEC-3S</name>
    <dbReference type="NCBI Taxonomy" id="1222338"/>
    <lineage>
        <taxon>Viruses</taxon>
        <taxon>Duplodnaviria</taxon>
        <taxon>Heunggongvirae</taxon>
        <taxon>Uroviricota</taxon>
        <taxon>Caudoviricetes</taxon>
        <taxon>Pantevenvirales</taxon>
        <taxon>Straboviridae</taxon>
        <taxon>Krischvirus</taxon>
        <taxon>Krischvirus gec3s</taxon>
    </lineage>
</organism>